<name>A0ABP6Y9B0_9ACTN</name>
<sequence length="297" mass="32375">MRVMPGHVMSDEAIDRLLSDLAEVCRQACAAQAEAERLRDELSAANEWDGERAGLRVDPRRALTNERTLLAENVADEHYRIAQRLTAWWVDAAICAAVSVVCGTPLTVARAVAADPSLCMESEELAFLPPIADEDWQLARLAVDMDEALPPGQRPDGWTAVGGYEFAAQVGLSVRRDSAEGPVLVENGVPEARRRRLWGQTWMAYQMPPLPETGGFLEALTGIGAPPAVTAAITQASDAVDAALKARVRAIELENEHSDTDSEEADELWRHYDRLPGLLIGYAHTLTAHLPALRAAR</sequence>
<proteinExistence type="predicted"/>
<gene>
    <name evidence="1" type="ORF">GCM10022419_070090</name>
</gene>
<evidence type="ECO:0000313" key="2">
    <source>
        <dbReference type="Proteomes" id="UP001500630"/>
    </source>
</evidence>
<accession>A0ABP6Y9B0</accession>
<comment type="caution">
    <text evidence="1">The sequence shown here is derived from an EMBL/GenBank/DDBJ whole genome shotgun (WGS) entry which is preliminary data.</text>
</comment>
<evidence type="ECO:0000313" key="1">
    <source>
        <dbReference type="EMBL" id="GAA3578614.1"/>
    </source>
</evidence>
<dbReference type="EMBL" id="BAABDQ010000018">
    <property type="protein sequence ID" value="GAA3578614.1"/>
    <property type="molecule type" value="Genomic_DNA"/>
</dbReference>
<organism evidence="1 2">
    <name type="scientific">Nonomuraea rosea</name>
    <dbReference type="NCBI Taxonomy" id="638574"/>
    <lineage>
        <taxon>Bacteria</taxon>
        <taxon>Bacillati</taxon>
        <taxon>Actinomycetota</taxon>
        <taxon>Actinomycetes</taxon>
        <taxon>Streptosporangiales</taxon>
        <taxon>Streptosporangiaceae</taxon>
        <taxon>Nonomuraea</taxon>
    </lineage>
</organism>
<keyword evidence="2" id="KW-1185">Reference proteome</keyword>
<dbReference type="Proteomes" id="UP001500630">
    <property type="component" value="Unassembled WGS sequence"/>
</dbReference>
<protein>
    <submittedName>
        <fullName evidence="1">Uncharacterized protein</fullName>
    </submittedName>
</protein>
<reference evidence="2" key="1">
    <citation type="journal article" date="2019" name="Int. J. Syst. Evol. Microbiol.">
        <title>The Global Catalogue of Microorganisms (GCM) 10K type strain sequencing project: providing services to taxonomists for standard genome sequencing and annotation.</title>
        <authorList>
            <consortium name="The Broad Institute Genomics Platform"/>
            <consortium name="The Broad Institute Genome Sequencing Center for Infectious Disease"/>
            <person name="Wu L."/>
            <person name="Ma J."/>
        </authorList>
    </citation>
    <scope>NUCLEOTIDE SEQUENCE [LARGE SCALE GENOMIC DNA]</scope>
    <source>
        <strain evidence="2">JCM 17326</strain>
    </source>
</reference>